<dbReference type="EMBL" id="BMXR01000002">
    <property type="protein sequence ID" value="GGX42945.1"/>
    <property type="molecule type" value="Genomic_DNA"/>
</dbReference>
<organism evidence="3 4">
    <name type="scientific">Saccharospirillum salsuginis</name>
    <dbReference type="NCBI Taxonomy" id="418750"/>
    <lineage>
        <taxon>Bacteria</taxon>
        <taxon>Pseudomonadati</taxon>
        <taxon>Pseudomonadota</taxon>
        <taxon>Gammaproteobacteria</taxon>
        <taxon>Oceanospirillales</taxon>
        <taxon>Saccharospirillaceae</taxon>
        <taxon>Saccharospirillum</taxon>
    </lineage>
</organism>
<name>A0A918K1E3_9GAMM</name>
<evidence type="ECO:0000256" key="1">
    <source>
        <dbReference type="SAM" id="SignalP"/>
    </source>
</evidence>
<accession>A0A918K1E3</accession>
<proteinExistence type="predicted"/>
<keyword evidence="4" id="KW-1185">Reference proteome</keyword>
<keyword evidence="1" id="KW-0732">Signal</keyword>
<feature type="domain" description="DUF4426" evidence="2">
    <location>
        <begin position="27"/>
        <end position="145"/>
    </location>
</feature>
<evidence type="ECO:0000313" key="4">
    <source>
        <dbReference type="Proteomes" id="UP000626148"/>
    </source>
</evidence>
<reference evidence="3" key="1">
    <citation type="journal article" date="2014" name="Int. J. Syst. Evol. Microbiol.">
        <title>Complete genome sequence of Corynebacterium casei LMG S-19264T (=DSM 44701T), isolated from a smear-ripened cheese.</title>
        <authorList>
            <consortium name="US DOE Joint Genome Institute (JGI-PGF)"/>
            <person name="Walter F."/>
            <person name="Albersmeier A."/>
            <person name="Kalinowski J."/>
            <person name="Ruckert C."/>
        </authorList>
    </citation>
    <scope>NUCLEOTIDE SEQUENCE</scope>
    <source>
        <strain evidence="3">KCTC 22169</strain>
    </source>
</reference>
<dbReference type="AlphaFoldDB" id="A0A918K1E3"/>
<dbReference type="Gene3D" id="2.60.40.3340">
    <property type="entry name" value="Domain of unknown function DUF4426"/>
    <property type="match status" value="1"/>
</dbReference>
<dbReference type="Pfam" id="PF14467">
    <property type="entry name" value="DUF4426"/>
    <property type="match status" value="1"/>
</dbReference>
<feature type="chain" id="PRO_5037484781" description="DUF4426 domain-containing protein" evidence="1">
    <location>
        <begin position="23"/>
        <end position="148"/>
    </location>
</feature>
<evidence type="ECO:0000259" key="2">
    <source>
        <dbReference type="Pfam" id="PF14467"/>
    </source>
</evidence>
<dbReference type="Proteomes" id="UP000626148">
    <property type="component" value="Unassembled WGS sequence"/>
</dbReference>
<dbReference type="InterPro" id="IPR025218">
    <property type="entry name" value="DUF4426"/>
</dbReference>
<protein>
    <recommendedName>
        <fullName evidence="2">DUF4426 domain-containing protein</fullName>
    </recommendedName>
</protein>
<dbReference type="RefSeq" id="WP_189607113.1">
    <property type="nucleotide sequence ID" value="NZ_BMXR01000002.1"/>
</dbReference>
<feature type="signal peptide" evidence="1">
    <location>
        <begin position="1"/>
        <end position="22"/>
    </location>
</feature>
<gene>
    <name evidence="3" type="ORF">GCM10007392_06990</name>
</gene>
<comment type="caution">
    <text evidence="3">The sequence shown here is derived from an EMBL/GenBank/DDBJ whole genome shotgun (WGS) entry which is preliminary data.</text>
</comment>
<reference evidence="3" key="2">
    <citation type="submission" date="2020-09" db="EMBL/GenBank/DDBJ databases">
        <authorList>
            <person name="Sun Q."/>
            <person name="Kim S."/>
        </authorList>
    </citation>
    <scope>NUCLEOTIDE SEQUENCE</scope>
    <source>
        <strain evidence="3">KCTC 22169</strain>
    </source>
</reference>
<evidence type="ECO:0000313" key="3">
    <source>
        <dbReference type="EMBL" id="GGX42945.1"/>
    </source>
</evidence>
<sequence length="148" mass="16817">MRIHRAAMLLLGLAMTLGLAHAEQKVEFRGHELHYIVLNSTNLSPEIASQYGLQRSGRMALINLSVLEQQPDGVATPVEADVSVRVRNLIGQAQDVDLEVVREQNAIYHLGQVRIDDREMLWFDVTVDLPDEPVFEYSFSQEMWEEGE</sequence>